<evidence type="ECO:0000313" key="11">
    <source>
        <dbReference type="EMBL" id="KAK4476429.1"/>
    </source>
</evidence>
<comment type="subcellular location">
    <subcellularLocation>
        <location evidence="8">Endomembrane system</location>
        <topology evidence="8">Single-pass membrane protein</topology>
    </subcellularLocation>
</comment>
<evidence type="ECO:0000256" key="8">
    <source>
        <dbReference type="ARBA" id="ARBA00037847"/>
    </source>
</evidence>
<dbReference type="InterPro" id="IPR016482">
    <property type="entry name" value="SecG/Sec61-beta/Sbh"/>
</dbReference>
<evidence type="ECO:0000256" key="7">
    <source>
        <dbReference type="ARBA" id="ARBA00023136"/>
    </source>
</evidence>
<feature type="coiled-coil region" evidence="9">
    <location>
        <begin position="233"/>
        <end position="260"/>
    </location>
</feature>
<name>A0ABR0CI42_9LAMI</name>
<keyword evidence="4" id="KW-0653">Protein transport</keyword>
<gene>
    <name evidence="11" type="ORF">RD792_015582</name>
</gene>
<evidence type="ECO:0000256" key="6">
    <source>
        <dbReference type="ARBA" id="ARBA00023010"/>
    </source>
</evidence>
<proteinExistence type="inferred from homology"/>
<keyword evidence="9" id="KW-0175">Coiled coil</keyword>
<comment type="similarity">
    <text evidence="1">Belongs to the SEC61-beta family.</text>
</comment>
<keyword evidence="2" id="KW-0813">Transport</keyword>
<evidence type="ECO:0000256" key="5">
    <source>
        <dbReference type="ARBA" id="ARBA00022989"/>
    </source>
</evidence>
<dbReference type="Pfam" id="PF03911">
    <property type="entry name" value="Sec61_beta"/>
    <property type="match status" value="1"/>
</dbReference>
<evidence type="ECO:0000256" key="3">
    <source>
        <dbReference type="ARBA" id="ARBA00022692"/>
    </source>
</evidence>
<organism evidence="11 12">
    <name type="scientific">Penstemon davidsonii</name>
    <dbReference type="NCBI Taxonomy" id="160366"/>
    <lineage>
        <taxon>Eukaryota</taxon>
        <taxon>Viridiplantae</taxon>
        <taxon>Streptophyta</taxon>
        <taxon>Embryophyta</taxon>
        <taxon>Tracheophyta</taxon>
        <taxon>Spermatophyta</taxon>
        <taxon>Magnoliopsida</taxon>
        <taxon>eudicotyledons</taxon>
        <taxon>Gunneridae</taxon>
        <taxon>Pentapetalae</taxon>
        <taxon>asterids</taxon>
        <taxon>lamiids</taxon>
        <taxon>Lamiales</taxon>
        <taxon>Plantaginaceae</taxon>
        <taxon>Cheloneae</taxon>
        <taxon>Penstemon</taxon>
    </lineage>
</organism>
<accession>A0ABR0CI42</accession>
<keyword evidence="3 10" id="KW-0812">Transmembrane</keyword>
<sequence length="342" mass="37438">MSEVAGGESFEGENTNRFVAAENNRKSSGVMEENIPWVDYAVQQAQIAQKTVEITVENAIEATRSRLDRILTTSSAHFNQTIDSLQDIKSDYSSYEDIAFGKIKEGILLASSHPLITAGTVLGVGFLGLKRTRQFLHYNSMRLFLSEEALISRADAKVKELRQSIDLLKAESNKLEKRALQAEDDLVRGRTKLRQTGKQIQSVINSAYKIERQAAGLKDVLKELPSREASRFRTQVTNLAKEAKKEKNALSKEVTKIKMATGGGAPQRGTAAAAAANLRRRRTTSGGGAAGGASGNNMLQFYTDDAPGLKISPNVVLVMSIGFIAFVAILHVMGKLYFVRKE</sequence>
<evidence type="ECO:0000256" key="4">
    <source>
        <dbReference type="ARBA" id="ARBA00022927"/>
    </source>
</evidence>
<evidence type="ECO:0000313" key="12">
    <source>
        <dbReference type="Proteomes" id="UP001291926"/>
    </source>
</evidence>
<keyword evidence="5 10" id="KW-1133">Transmembrane helix</keyword>
<dbReference type="EMBL" id="JAYDYQ010002688">
    <property type="protein sequence ID" value="KAK4476429.1"/>
    <property type="molecule type" value="Genomic_DNA"/>
</dbReference>
<feature type="transmembrane region" description="Helical" evidence="10">
    <location>
        <begin position="315"/>
        <end position="338"/>
    </location>
</feature>
<reference evidence="11 12" key="1">
    <citation type="journal article" date="2023" name="bioRxiv">
        <title>Genome report: Whole genome sequence and annotation of Penstemon davidsonii.</title>
        <authorList>
            <person name="Ostevik K.L."/>
            <person name="Alabady M."/>
            <person name="Zhang M."/>
            <person name="Rausher M.D."/>
        </authorList>
    </citation>
    <scope>NUCLEOTIDE SEQUENCE [LARGE SCALE GENOMIC DNA]</scope>
    <source>
        <strain evidence="11">DNT005</strain>
        <tissue evidence="11">Whole leaf</tissue>
    </source>
</reference>
<dbReference type="PANTHER" id="PTHR34554:SF1">
    <property type="entry name" value="ALANINE-TRNA LIGASE"/>
    <property type="match status" value="1"/>
</dbReference>
<protein>
    <submittedName>
        <fullName evidence="11">Uncharacterized protein</fullName>
    </submittedName>
</protein>
<evidence type="ECO:0000256" key="1">
    <source>
        <dbReference type="ARBA" id="ARBA00006103"/>
    </source>
</evidence>
<dbReference type="InterPro" id="IPR053284">
    <property type="entry name" value="RGS1-HXK1_interactor"/>
</dbReference>
<evidence type="ECO:0000256" key="2">
    <source>
        <dbReference type="ARBA" id="ARBA00022448"/>
    </source>
</evidence>
<comment type="caution">
    <text evidence="11">The sequence shown here is derived from an EMBL/GenBank/DDBJ whole genome shotgun (WGS) entry which is preliminary data.</text>
</comment>
<evidence type="ECO:0000256" key="9">
    <source>
        <dbReference type="SAM" id="Coils"/>
    </source>
</evidence>
<dbReference type="Proteomes" id="UP001291926">
    <property type="component" value="Unassembled WGS sequence"/>
</dbReference>
<keyword evidence="12" id="KW-1185">Reference proteome</keyword>
<feature type="coiled-coil region" evidence="9">
    <location>
        <begin position="151"/>
        <end position="185"/>
    </location>
</feature>
<evidence type="ECO:0000256" key="10">
    <source>
        <dbReference type="SAM" id="Phobius"/>
    </source>
</evidence>
<keyword evidence="7 10" id="KW-0472">Membrane</keyword>
<dbReference type="PANTHER" id="PTHR34554">
    <property type="entry name" value="RGS1-HXK1-INTERACTING PROTEIN 1"/>
    <property type="match status" value="1"/>
</dbReference>
<keyword evidence="6" id="KW-0811">Translocation</keyword>